<feature type="signal peptide" evidence="1">
    <location>
        <begin position="1"/>
        <end position="16"/>
    </location>
</feature>
<dbReference type="OrthoDB" id="62471at2759"/>
<dbReference type="Gene3D" id="2.80.10.50">
    <property type="match status" value="1"/>
</dbReference>
<dbReference type="OMA" id="LIVSEYY"/>
<reference evidence="2 3" key="1">
    <citation type="submission" date="2012-04" db="EMBL/GenBank/DDBJ databases">
        <title>The Genome Sequence of Saprolegnia declina VS20.</title>
        <authorList>
            <consortium name="The Broad Institute Genome Sequencing Platform"/>
            <person name="Russ C."/>
            <person name="Nusbaum C."/>
            <person name="Tyler B."/>
            <person name="van West P."/>
            <person name="Dieguez-Uribeondo J."/>
            <person name="de Bruijn I."/>
            <person name="Tripathy S."/>
            <person name="Jiang R."/>
            <person name="Young S.K."/>
            <person name="Zeng Q."/>
            <person name="Gargeya S."/>
            <person name="Fitzgerald M."/>
            <person name="Haas B."/>
            <person name="Abouelleil A."/>
            <person name="Alvarado L."/>
            <person name="Arachchi H.M."/>
            <person name="Berlin A."/>
            <person name="Chapman S.B."/>
            <person name="Goldberg J."/>
            <person name="Griggs A."/>
            <person name="Gujja S."/>
            <person name="Hansen M."/>
            <person name="Howarth C."/>
            <person name="Imamovic A."/>
            <person name="Larimer J."/>
            <person name="McCowen C."/>
            <person name="Montmayeur A."/>
            <person name="Murphy C."/>
            <person name="Neiman D."/>
            <person name="Pearson M."/>
            <person name="Priest M."/>
            <person name="Roberts A."/>
            <person name="Saif S."/>
            <person name="Shea T."/>
            <person name="Sisk P."/>
            <person name="Sykes S."/>
            <person name="Wortman J."/>
            <person name="Nusbaum C."/>
            <person name="Birren B."/>
        </authorList>
    </citation>
    <scope>NUCLEOTIDE SEQUENCE [LARGE SCALE GENOMIC DNA]</scope>
    <source>
        <strain evidence="2 3">VS20</strain>
    </source>
</reference>
<dbReference type="AlphaFoldDB" id="T0Q8I5"/>
<protein>
    <submittedName>
        <fullName evidence="2">Uncharacterized protein</fullName>
    </submittedName>
</protein>
<dbReference type="GeneID" id="19952132"/>
<dbReference type="VEuPathDB" id="FungiDB:SDRG_11405"/>
<dbReference type="PROSITE" id="PS50231">
    <property type="entry name" value="RICIN_B_LECTIN"/>
    <property type="match status" value="1"/>
</dbReference>
<proteinExistence type="predicted"/>
<dbReference type="EMBL" id="JH767172">
    <property type="protein sequence ID" value="EQC30926.1"/>
    <property type="molecule type" value="Genomic_DNA"/>
</dbReference>
<feature type="chain" id="PRO_5004569651" evidence="1">
    <location>
        <begin position="17"/>
        <end position="267"/>
    </location>
</feature>
<dbReference type="InterPro" id="IPR035992">
    <property type="entry name" value="Ricin_B-like_lectins"/>
</dbReference>
<dbReference type="RefSeq" id="XP_008615664.1">
    <property type="nucleotide sequence ID" value="XM_008617442.1"/>
</dbReference>
<dbReference type="Proteomes" id="UP000030762">
    <property type="component" value="Unassembled WGS sequence"/>
</dbReference>
<sequence length="267" mass="29801">MLRPLTFAALLALVTAQLQEKKLCTATGLIVSEYYGRIFTDLFRHSNNERFLYNATAKSLMTKSNGQCLEAQPLPPHPYFAYGLLKTAPCDISKQMQQWTIENDRVFIAESTSLPAYCLEAHSIFQPGSDAGVAPCDFGKVTTTTMVDCATVKTTFVAIKTLKSGNRLSEYYSNLYVNAPANNFNELFTWDQANKMLKVASNNQCLDAYKDSADGKFKLHTTKTLEHATHAGQCLDADPTYADRHAQMWACTPNNVNQQWSIDTFFG</sequence>
<gene>
    <name evidence="2" type="ORF">SDRG_11405</name>
</gene>
<name>T0Q8I5_SAPDV</name>
<keyword evidence="3" id="KW-1185">Reference proteome</keyword>
<keyword evidence="1" id="KW-0732">Signal</keyword>
<organism evidence="2 3">
    <name type="scientific">Saprolegnia diclina (strain VS20)</name>
    <dbReference type="NCBI Taxonomy" id="1156394"/>
    <lineage>
        <taxon>Eukaryota</taxon>
        <taxon>Sar</taxon>
        <taxon>Stramenopiles</taxon>
        <taxon>Oomycota</taxon>
        <taxon>Saprolegniomycetes</taxon>
        <taxon>Saprolegniales</taxon>
        <taxon>Saprolegniaceae</taxon>
        <taxon>Saprolegnia</taxon>
    </lineage>
</organism>
<evidence type="ECO:0000256" key="1">
    <source>
        <dbReference type="SAM" id="SignalP"/>
    </source>
</evidence>
<dbReference type="STRING" id="1156394.T0Q8I5"/>
<dbReference type="SUPFAM" id="SSF50370">
    <property type="entry name" value="Ricin B-like lectins"/>
    <property type="match status" value="2"/>
</dbReference>
<evidence type="ECO:0000313" key="3">
    <source>
        <dbReference type="Proteomes" id="UP000030762"/>
    </source>
</evidence>
<dbReference type="InParanoid" id="T0Q8I5"/>
<evidence type="ECO:0000313" key="2">
    <source>
        <dbReference type="EMBL" id="EQC30926.1"/>
    </source>
</evidence>
<accession>T0Q8I5</accession>